<dbReference type="EMBL" id="JBHLUD010000001">
    <property type="protein sequence ID" value="MFC0540592.1"/>
    <property type="molecule type" value="Genomic_DNA"/>
</dbReference>
<sequence length="153" mass="16478">MHRSLSRVATGLAALALTVTPVVATAVPAAAATGHCSDAYQVGSTKVVPDEHGQSAMSIKQYWSPRCQENYAYAYVWQQFRDSHPGSWTISVGEIWVKSPGVETNPVADTAVNTRQAELWSPGFYGAGRCTYATAALFWGNYDADGNTDKRCG</sequence>
<gene>
    <name evidence="2" type="ORF">ACFFH7_03815</name>
</gene>
<accession>A0ABV6MK96</accession>
<feature type="signal peptide" evidence="1">
    <location>
        <begin position="1"/>
        <end position="24"/>
    </location>
</feature>
<dbReference type="RefSeq" id="WP_273939393.1">
    <property type="nucleotide sequence ID" value="NZ_CP097263.1"/>
</dbReference>
<evidence type="ECO:0000256" key="1">
    <source>
        <dbReference type="SAM" id="SignalP"/>
    </source>
</evidence>
<dbReference type="Proteomes" id="UP001589810">
    <property type="component" value="Unassembled WGS sequence"/>
</dbReference>
<evidence type="ECO:0000313" key="3">
    <source>
        <dbReference type="Proteomes" id="UP001589810"/>
    </source>
</evidence>
<protein>
    <recommendedName>
        <fullName evidence="4">Secreted protein</fullName>
    </recommendedName>
</protein>
<evidence type="ECO:0000313" key="2">
    <source>
        <dbReference type="EMBL" id="MFC0540592.1"/>
    </source>
</evidence>
<evidence type="ECO:0008006" key="4">
    <source>
        <dbReference type="Google" id="ProtNLM"/>
    </source>
</evidence>
<keyword evidence="1" id="KW-0732">Signal</keyword>
<feature type="chain" id="PRO_5045297223" description="Secreted protein" evidence="1">
    <location>
        <begin position="25"/>
        <end position="153"/>
    </location>
</feature>
<proteinExistence type="predicted"/>
<organism evidence="2 3">
    <name type="scientific">Kutzneria chonburiensis</name>
    <dbReference type="NCBI Taxonomy" id="1483604"/>
    <lineage>
        <taxon>Bacteria</taxon>
        <taxon>Bacillati</taxon>
        <taxon>Actinomycetota</taxon>
        <taxon>Actinomycetes</taxon>
        <taxon>Pseudonocardiales</taxon>
        <taxon>Pseudonocardiaceae</taxon>
        <taxon>Kutzneria</taxon>
    </lineage>
</organism>
<comment type="caution">
    <text evidence="2">The sequence shown here is derived from an EMBL/GenBank/DDBJ whole genome shotgun (WGS) entry which is preliminary data.</text>
</comment>
<keyword evidence="3" id="KW-1185">Reference proteome</keyword>
<name>A0ABV6MK96_9PSEU</name>
<reference evidence="2 3" key="1">
    <citation type="submission" date="2024-09" db="EMBL/GenBank/DDBJ databases">
        <authorList>
            <person name="Sun Q."/>
            <person name="Mori K."/>
        </authorList>
    </citation>
    <scope>NUCLEOTIDE SEQUENCE [LARGE SCALE GENOMIC DNA]</scope>
    <source>
        <strain evidence="2 3">TBRC 1432</strain>
    </source>
</reference>